<protein>
    <submittedName>
        <fullName evidence="1">Uncharacterized protein</fullName>
    </submittedName>
</protein>
<gene>
    <name evidence="1" type="ORF">PEVE_00021633</name>
</gene>
<accession>A0ABN8SI39</accession>
<feature type="non-terminal residue" evidence="1">
    <location>
        <position position="101"/>
    </location>
</feature>
<evidence type="ECO:0000313" key="2">
    <source>
        <dbReference type="Proteomes" id="UP001159427"/>
    </source>
</evidence>
<name>A0ABN8SI39_9CNID</name>
<dbReference type="Proteomes" id="UP001159427">
    <property type="component" value="Unassembled WGS sequence"/>
</dbReference>
<evidence type="ECO:0000313" key="1">
    <source>
        <dbReference type="EMBL" id="CAH3191330.1"/>
    </source>
</evidence>
<reference evidence="1 2" key="1">
    <citation type="submission" date="2022-05" db="EMBL/GenBank/DDBJ databases">
        <authorList>
            <consortium name="Genoscope - CEA"/>
            <person name="William W."/>
        </authorList>
    </citation>
    <scope>NUCLEOTIDE SEQUENCE [LARGE SCALE GENOMIC DNA]</scope>
</reference>
<sequence>MWKALGSNLNEENAGRIAHSLEGLKRILHSVDSDCGLNARKGYRSSKLPAETVQQIVNDLNQSGGFSFTGGRDGYPSFENFPSNLLSSLDYRGLHNWMTDK</sequence>
<dbReference type="EMBL" id="CALNXI010002898">
    <property type="protein sequence ID" value="CAH3191330.1"/>
    <property type="molecule type" value="Genomic_DNA"/>
</dbReference>
<proteinExistence type="predicted"/>
<organism evidence="1 2">
    <name type="scientific">Porites evermanni</name>
    <dbReference type="NCBI Taxonomy" id="104178"/>
    <lineage>
        <taxon>Eukaryota</taxon>
        <taxon>Metazoa</taxon>
        <taxon>Cnidaria</taxon>
        <taxon>Anthozoa</taxon>
        <taxon>Hexacorallia</taxon>
        <taxon>Scleractinia</taxon>
        <taxon>Fungiina</taxon>
        <taxon>Poritidae</taxon>
        <taxon>Porites</taxon>
    </lineage>
</organism>
<keyword evidence="2" id="KW-1185">Reference proteome</keyword>
<comment type="caution">
    <text evidence="1">The sequence shown here is derived from an EMBL/GenBank/DDBJ whole genome shotgun (WGS) entry which is preliminary data.</text>
</comment>